<keyword evidence="6 11" id="KW-0418">Kinase</keyword>
<dbReference type="Proteomes" id="UP000294820">
    <property type="component" value="Chromosome 1"/>
</dbReference>
<keyword evidence="4" id="KW-0597">Phosphoprotein</keyword>
<evidence type="ECO:0000259" key="9">
    <source>
        <dbReference type="PROSITE" id="PS50109"/>
    </source>
</evidence>
<dbReference type="AlphaFoldDB" id="A0A375A8C0"/>
<evidence type="ECO:0000256" key="8">
    <source>
        <dbReference type="SAM" id="Phobius"/>
    </source>
</evidence>
<comment type="catalytic activity">
    <reaction evidence="1">
        <text>ATP + protein L-histidine = ADP + protein N-phospho-L-histidine.</text>
        <dbReference type="EC" id="2.7.13.3"/>
    </reaction>
</comment>
<dbReference type="CDD" id="cd00082">
    <property type="entry name" value="HisKA"/>
    <property type="match status" value="1"/>
</dbReference>
<dbReference type="InterPro" id="IPR050351">
    <property type="entry name" value="BphY/WalK/GraS-like"/>
</dbReference>
<dbReference type="EC" id="2.7.13.3" evidence="3"/>
<keyword evidence="8" id="KW-1133">Transmembrane helix</keyword>
<feature type="transmembrane region" description="Helical" evidence="8">
    <location>
        <begin position="149"/>
        <end position="167"/>
    </location>
</feature>
<dbReference type="InterPro" id="IPR036097">
    <property type="entry name" value="HisK_dim/P_sf"/>
</dbReference>
<accession>A0A375A8C0</accession>
<dbReference type="SUPFAM" id="SSF55874">
    <property type="entry name" value="ATPase domain of HSP90 chaperone/DNA topoisomerase II/histidine kinase"/>
    <property type="match status" value="1"/>
</dbReference>
<dbReference type="SMART" id="SM00388">
    <property type="entry name" value="HisKA"/>
    <property type="match status" value="1"/>
</dbReference>
<evidence type="ECO:0000256" key="7">
    <source>
        <dbReference type="ARBA" id="ARBA00023012"/>
    </source>
</evidence>
<dbReference type="GO" id="GO:0000155">
    <property type="term" value="F:phosphorelay sensor kinase activity"/>
    <property type="evidence" value="ECO:0007669"/>
    <property type="project" value="InterPro"/>
</dbReference>
<evidence type="ECO:0000313" key="11">
    <source>
        <dbReference type="EMBL" id="SLM62146.1"/>
    </source>
</evidence>
<evidence type="ECO:0000256" key="6">
    <source>
        <dbReference type="ARBA" id="ARBA00022777"/>
    </source>
</evidence>
<dbReference type="InterPro" id="IPR005467">
    <property type="entry name" value="His_kinase_dom"/>
</dbReference>
<keyword evidence="8" id="KW-0812">Transmembrane</keyword>
<name>A0A375A8C0_9GAMM</name>
<keyword evidence="7" id="KW-0902">Two-component regulatory system</keyword>
<reference evidence="11 12" key="1">
    <citation type="submission" date="2016-09" db="EMBL/GenBank/DDBJ databases">
        <authorList>
            <person name="Reverchon S."/>
            <person name="Nasser W."/>
            <person name="Leonard S."/>
            <person name="Brochier C."/>
            <person name="Duprey A."/>
        </authorList>
    </citation>
    <scope>NUCLEOTIDE SEQUENCE [LARGE SCALE GENOMIC DNA]</scope>
    <source>
        <strain evidence="11 12">174/2</strain>
    </source>
</reference>
<dbReference type="Gene3D" id="1.10.287.130">
    <property type="match status" value="1"/>
</dbReference>
<dbReference type="GO" id="GO:0016036">
    <property type="term" value="P:cellular response to phosphate starvation"/>
    <property type="evidence" value="ECO:0007669"/>
    <property type="project" value="TreeGrafter"/>
</dbReference>
<comment type="subcellular location">
    <subcellularLocation>
        <location evidence="2">Membrane</location>
    </subcellularLocation>
</comment>
<dbReference type="PROSITE" id="PS50109">
    <property type="entry name" value="HIS_KIN"/>
    <property type="match status" value="1"/>
</dbReference>
<dbReference type="InterPro" id="IPR004358">
    <property type="entry name" value="Sig_transdc_His_kin-like_C"/>
</dbReference>
<dbReference type="Gene3D" id="3.30.565.10">
    <property type="entry name" value="Histidine kinase-like ATPase, C-terminal domain"/>
    <property type="match status" value="1"/>
</dbReference>
<keyword evidence="12" id="KW-1185">Reference proteome</keyword>
<evidence type="ECO:0000259" key="10">
    <source>
        <dbReference type="PROSITE" id="PS50885"/>
    </source>
</evidence>
<dbReference type="SUPFAM" id="SSF47384">
    <property type="entry name" value="Homodimeric domain of signal transducing histidine kinase"/>
    <property type="match status" value="1"/>
</dbReference>
<dbReference type="GO" id="GO:0004721">
    <property type="term" value="F:phosphoprotein phosphatase activity"/>
    <property type="evidence" value="ECO:0007669"/>
    <property type="project" value="TreeGrafter"/>
</dbReference>
<feature type="domain" description="Histidine kinase" evidence="9">
    <location>
        <begin position="229"/>
        <end position="443"/>
    </location>
</feature>
<dbReference type="InterPro" id="IPR003661">
    <property type="entry name" value="HisK_dim/P_dom"/>
</dbReference>
<dbReference type="InterPro" id="IPR003594">
    <property type="entry name" value="HATPase_dom"/>
</dbReference>
<dbReference type="SMART" id="SM00304">
    <property type="entry name" value="HAMP"/>
    <property type="match status" value="1"/>
</dbReference>
<dbReference type="NCBIfam" id="NF007837">
    <property type="entry name" value="PRK10549.1"/>
    <property type="match status" value="1"/>
</dbReference>
<evidence type="ECO:0000256" key="3">
    <source>
        <dbReference type="ARBA" id="ARBA00012438"/>
    </source>
</evidence>
<dbReference type="SMART" id="SM00387">
    <property type="entry name" value="HATPase_c"/>
    <property type="match status" value="1"/>
</dbReference>
<dbReference type="PANTHER" id="PTHR45453:SF1">
    <property type="entry name" value="PHOSPHATE REGULON SENSOR PROTEIN PHOR"/>
    <property type="match status" value="1"/>
</dbReference>
<evidence type="ECO:0000256" key="4">
    <source>
        <dbReference type="ARBA" id="ARBA00022553"/>
    </source>
</evidence>
<sequence>MFLAIFSTCMLVLIIMHFGVRLSFEKGFIDYIRHGNEQRATQIKELLEEQYQLHGDWEFLRSRDQGIFSMIRTLDQNSNEALQGWRTRFWVLDENRNRLLGPPVPLPGDSTTLPLVVRQRTVGWIVSAPVEGLTRSADINFDQQQQRTSWLIVAFTTLLAAVVTWLLSRGLLAPVKRLVNGIHQLAGGDFSTRVCGNERDELGRLAQDFNQLASALEKNEQSRRAFMADISHELRTPLAVLRGELEALQDGVRKPDTAAFSSLQAEVVMLAKLVDDLHQLSLSDVGALAYRKSAVNVTTLLQVSLAAFNERFHHKQIALHTCLHPQAVVFGDPDRLSQLFNNLLENSLRYTDEGGRLEVETELRPQWLVIHWHDSAPGITDEQLSLIFERFYRAESSRNRASGGSGLGLAICANIIEAHEGRLYAGHSPLGGVHLTVELPLHLYQNR</sequence>
<dbReference type="FunFam" id="1.10.287.130:FF:000014">
    <property type="entry name" value="Signal transduction histidine-protein kinase BaeS"/>
    <property type="match status" value="1"/>
</dbReference>
<keyword evidence="5" id="KW-0808">Transferase</keyword>
<evidence type="ECO:0000256" key="5">
    <source>
        <dbReference type="ARBA" id="ARBA00022679"/>
    </source>
</evidence>
<dbReference type="EMBL" id="LT615367">
    <property type="protein sequence ID" value="SLM62146.1"/>
    <property type="molecule type" value="Genomic_DNA"/>
</dbReference>
<dbReference type="KEGG" id="daq:DAQ1742_01129"/>
<feature type="domain" description="HAMP" evidence="10">
    <location>
        <begin position="169"/>
        <end position="221"/>
    </location>
</feature>
<proteinExistence type="predicted"/>
<dbReference type="SUPFAM" id="SSF158472">
    <property type="entry name" value="HAMP domain-like"/>
    <property type="match status" value="1"/>
</dbReference>
<dbReference type="NCBIfam" id="NF012163">
    <property type="entry name" value="BaeS_SmeS"/>
    <property type="match status" value="1"/>
</dbReference>
<dbReference type="InterPro" id="IPR003660">
    <property type="entry name" value="HAMP_dom"/>
</dbReference>
<dbReference type="GO" id="GO:0005886">
    <property type="term" value="C:plasma membrane"/>
    <property type="evidence" value="ECO:0007669"/>
    <property type="project" value="TreeGrafter"/>
</dbReference>
<evidence type="ECO:0000256" key="2">
    <source>
        <dbReference type="ARBA" id="ARBA00004370"/>
    </source>
</evidence>
<keyword evidence="8" id="KW-0472">Membrane</keyword>
<dbReference type="Gene3D" id="6.10.340.10">
    <property type="match status" value="1"/>
</dbReference>
<dbReference type="PANTHER" id="PTHR45453">
    <property type="entry name" value="PHOSPHATE REGULON SENSOR PROTEIN PHOR"/>
    <property type="match status" value="1"/>
</dbReference>
<dbReference type="PROSITE" id="PS50885">
    <property type="entry name" value="HAMP"/>
    <property type="match status" value="1"/>
</dbReference>
<dbReference type="InterPro" id="IPR036890">
    <property type="entry name" value="HATPase_C_sf"/>
</dbReference>
<dbReference type="Pfam" id="PF00672">
    <property type="entry name" value="HAMP"/>
    <property type="match status" value="1"/>
</dbReference>
<dbReference type="CDD" id="cd06225">
    <property type="entry name" value="HAMP"/>
    <property type="match status" value="1"/>
</dbReference>
<protein>
    <recommendedName>
        <fullName evidence="3">histidine kinase</fullName>
        <ecNumber evidence="3">2.7.13.3</ecNumber>
    </recommendedName>
</protein>
<organism evidence="11 12">
    <name type="scientific">Dickeya aquatica</name>
    <dbReference type="NCBI Taxonomy" id="1401087"/>
    <lineage>
        <taxon>Bacteria</taxon>
        <taxon>Pseudomonadati</taxon>
        <taxon>Pseudomonadota</taxon>
        <taxon>Gammaproteobacteria</taxon>
        <taxon>Enterobacterales</taxon>
        <taxon>Pectobacteriaceae</taxon>
        <taxon>Dickeya</taxon>
    </lineage>
</organism>
<evidence type="ECO:0000313" key="12">
    <source>
        <dbReference type="Proteomes" id="UP000294820"/>
    </source>
</evidence>
<dbReference type="PRINTS" id="PR00344">
    <property type="entry name" value="BCTRLSENSOR"/>
</dbReference>
<evidence type="ECO:0000256" key="1">
    <source>
        <dbReference type="ARBA" id="ARBA00000085"/>
    </source>
</evidence>
<dbReference type="FunFam" id="3.30.565.10:FF:000006">
    <property type="entry name" value="Sensor histidine kinase WalK"/>
    <property type="match status" value="1"/>
</dbReference>
<dbReference type="Pfam" id="PF02518">
    <property type="entry name" value="HATPase_c"/>
    <property type="match status" value="1"/>
</dbReference>
<dbReference type="Pfam" id="PF00512">
    <property type="entry name" value="HisKA"/>
    <property type="match status" value="1"/>
</dbReference>
<gene>
    <name evidence="11" type="primary">baeS</name>
    <name evidence="11" type="ORF">DAQ1742_01129</name>
</gene>